<dbReference type="NCBIfam" id="TIGR02532">
    <property type="entry name" value="IV_pilin_GFxxxE"/>
    <property type="match status" value="1"/>
</dbReference>
<evidence type="ECO:0000256" key="1">
    <source>
        <dbReference type="SAM" id="Phobius"/>
    </source>
</evidence>
<accession>A0A0G0GA01</accession>
<dbReference type="EMBL" id="LBQZ01000016">
    <property type="protein sequence ID" value="KKP88547.1"/>
    <property type="molecule type" value="Genomic_DNA"/>
</dbReference>
<keyword evidence="1" id="KW-0472">Membrane</keyword>
<dbReference type="InterPro" id="IPR045584">
    <property type="entry name" value="Pilin-like"/>
</dbReference>
<dbReference type="InterPro" id="IPR012902">
    <property type="entry name" value="N_methyl_site"/>
</dbReference>
<reference evidence="2 3" key="1">
    <citation type="journal article" date="2015" name="Nature">
        <title>rRNA introns, odd ribosomes, and small enigmatic genomes across a large radiation of phyla.</title>
        <authorList>
            <person name="Brown C.T."/>
            <person name="Hug L.A."/>
            <person name="Thomas B.C."/>
            <person name="Sharon I."/>
            <person name="Castelle C.J."/>
            <person name="Singh A."/>
            <person name="Wilkins M.J."/>
            <person name="Williams K.H."/>
            <person name="Banfield J.F."/>
        </authorList>
    </citation>
    <scope>NUCLEOTIDE SEQUENCE [LARGE SCALE GENOMIC DNA]</scope>
</reference>
<comment type="caution">
    <text evidence="2">The sequence shown here is derived from an EMBL/GenBank/DDBJ whole genome shotgun (WGS) entry which is preliminary data.</text>
</comment>
<feature type="transmembrane region" description="Helical" evidence="1">
    <location>
        <begin position="25"/>
        <end position="46"/>
    </location>
</feature>
<evidence type="ECO:0008006" key="4">
    <source>
        <dbReference type="Google" id="ProtNLM"/>
    </source>
</evidence>
<dbReference type="AlphaFoldDB" id="A0A0G0GA01"/>
<sequence length="222" mass="24657">MINFLLKIKLLRKCKTFPTSNGMTYVELIVVLSIFAVMSSIVMFNYSGFQAKIDIKNLASDIALKVVQAQKSSLSGFLPPATEQYSRSNVDTWKPSYGVYFDITSDSNKRSFVYFVDLDYTTPPQNGFFDGSGSGCTFECIEQITMTRGDYISSLEVFYQDNFVPEGLNDLTISFSRPNSGAVIKSSTVFSGIISYVQITISTPNSTTAKIKLYPSGRIQVN</sequence>
<evidence type="ECO:0000313" key="3">
    <source>
        <dbReference type="Proteomes" id="UP000034798"/>
    </source>
</evidence>
<keyword evidence="1" id="KW-0812">Transmembrane</keyword>
<name>A0A0G0GA01_9BACT</name>
<proteinExistence type="predicted"/>
<evidence type="ECO:0000313" key="2">
    <source>
        <dbReference type="EMBL" id="KKP88547.1"/>
    </source>
</evidence>
<gene>
    <name evidence="2" type="ORF">UR91_C0016G0010</name>
</gene>
<protein>
    <recommendedName>
        <fullName evidence="4">Prepilin-type N-terminal cleavage/methylation domain-containing protein</fullName>
    </recommendedName>
</protein>
<organism evidence="2 3">
    <name type="scientific">Candidatus Nomurabacteria bacterium GW2011_GWC2_35_8</name>
    <dbReference type="NCBI Taxonomy" id="1618752"/>
    <lineage>
        <taxon>Bacteria</taxon>
        <taxon>Candidatus Nomuraibacteriota</taxon>
    </lineage>
</organism>
<dbReference type="Proteomes" id="UP000034798">
    <property type="component" value="Unassembled WGS sequence"/>
</dbReference>
<keyword evidence="1" id="KW-1133">Transmembrane helix</keyword>
<dbReference type="SUPFAM" id="SSF54523">
    <property type="entry name" value="Pili subunits"/>
    <property type="match status" value="1"/>
</dbReference>